<proteinExistence type="predicted"/>
<accession>A0ABV8RGS9</accession>
<keyword evidence="2" id="KW-1185">Reference proteome</keyword>
<dbReference type="EMBL" id="JBHSDH010000012">
    <property type="protein sequence ID" value="MFC4291491.1"/>
    <property type="molecule type" value="Genomic_DNA"/>
</dbReference>
<dbReference type="Proteomes" id="UP001595887">
    <property type="component" value="Unassembled WGS sequence"/>
</dbReference>
<sequence>MSKNSAAKRGQASKSVRIGAAKREVFLAQLAETSNVTASARAAGVSSSAIYTLRRRSAEFRDQWAAALTEGYAKLEAAMLEEALQAASAATSDAMLKSRAQKHRLRLALLNAHRASVKSLPDPRITPEKQPDGEAIKAKLIAKLSEMRRRMEEDITKKDNIGLQNG</sequence>
<name>A0ABV8RGS9_9SPHN</name>
<organism evidence="1 2">
    <name type="scientific">Sphingorhabdus arenilitoris</name>
    <dbReference type="NCBI Taxonomy" id="1490041"/>
    <lineage>
        <taxon>Bacteria</taxon>
        <taxon>Pseudomonadati</taxon>
        <taxon>Pseudomonadota</taxon>
        <taxon>Alphaproteobacteria</taxon>
        <taxon>Sphingomonadales</taxon>
        <taxon>Sphingomonadaceae</taxon>
        <taxon>Sphingorhabdus</taxon>
    </lineage>
</organism>
<reference evidence="2" key="1">
    <citation type="journal article" date="2019" name="Int. J. Syst. Evol. Microbiol.">
        <title>The Global Catalogue of Microorganisms (GCM) 10K type strain sequencing project: providing services to taxonomists for standard genome sequencing and annotation.</title>
        <authorList>
            <consortium name="The Broad Institute Genomics Platform"/>
            <consortium name="The Broad Institute Genome Sequencing Center for Infectious Disease"/>
            <person name="Wu L."/>
            <person name="Ma J."/>
        </authorList>
    </citation>
    <scope>NUCLEOTIDE SEQUENCE [LARGE SCALE GENOMIC DNA]</scope>
    <source>
        <strain evidence="2">CECT 8531</strain>
    </source>
</reference>
<dbReference type="RefSeq" id="WP_381421378.1">
    <property type="nucleotide sequence ID" value="NZ_JBHSDH010000012.1"/>
</dbReference>
<protein>
    <recommendedName>
        <fullName evidence="3">Transposase</fullName>
    </recommendedName>
</protein>
<evidence type="ECO:0000313" key="2">
    <source>
        <dbReference type="Proteomes" id="UP001595887"/>
    </source>
</evidence>
<evidence type="ECO:0000313" key="1">
    <source>
        <dbReference type="EMBL" id="MFC4291491.1"/>
    </source>
</evidence>
<evidence type="ECO:0008006" key="3">
    <source>
        <dbReference type="Google" id="ProtNLM"/>
    </source>
</evidence>
<gene>
    <name evidence="1" type="ORF">ACFOWX_03585</name>
</gene>
<comment type="caution">
    <text evidence="1">The sequence shown here is derived from an EMBL/GenBank/DDBJ whole genome shotgun (WGS) entry which is preliminary data.</text>
</comment>